<organism evidence="18 19">
    <name type="scientific">Rhizobium alvei</name>
    <dbReference type="NCBI Taxonomy" id="1132659"/>
    <lineage>
        <taxon>Bacteria</taxon>
        <taxon>Pseudomonadati</taxon>
        <taxon>Pseudomonadota</taxon>
        <taxon>Alphaproteobacteria</taxon>
        <taxon>Hyphomicrobiales</taxon>
        <taxon>Rhizobiaceae</taxon>
        <taxon>Rhizobium/Agrobacterium group</taxon>
        <taxon>Rhizobium</taxon>
    </lineage>
</organism>
<evidence type="ECO:0000256" key="14">
    <source>
        <dbReference type="ARBA" id="ARBA00023264"/>
    </source>
</evidence>
<dbReference type="CDD" id="cd09163">
    <property type="entry name" value="PLDc_CLS_unchar2_2"/>
    <property type="match status" value="1"/>
</dbReference>
<keyword evidence="12 16" id="KW-0472">Membrane</keyword>
<evidence type="ECO:0000256" key="8">
    <source>
        <dbReference type="ARBA" id="ARBA00022692"/>
    </source>
</evidence>
<dbReference type="Gene3D" id="3.30.870.10">
    <property type="entry name" value="Endonuclease Chain A"/>
    <property type="match status" value="2"/>
</dbReference>
<reference evidence="18" key="1">
    <citation type="journal article" date="2015" name="Int. J. Syst. Evol. Microbiol.">
        <title>Rhizobium alvei sp. nov., isolated from a freshwater river.</title>
        <authorList>
            <person name="Sheu S.Y."/>
            <person name="Huang H.W."/>
            <person name="Young C.C."/>
            <person name="Chen W.M."/>
        </authorList>
    </citation>
    <scope>NUCLEOTIDE SEQUENCE</scope>
    <source>
        <strain evidence="18">TNR-22</strain>
    </source>
</reference>
<evidence type="ECO:0000256" key="16">
    <source>
        <dbReference type="SAM" id="Phobius"/>
    </source>
</evidence>
<feature type="transmembrane region" description="Helical" evidence="16">
    <location>
        <begin position="6"/>
        <end position="26"/>
    </location>
</feature>
<keyword evidence="10 16" id="KW-1133">Transmembrane helix</keyword>
<reference evidence="18" key="2">
    <citation type="submission" date="2023-07" db="EMBL/GenBank/DDBJ databases">
        <authorList>
            <person name="Shen H."/>
        </authorList>
    </citation>
    <scope>NUCLEOTIDE SEQUENCE</scope>
    <source>
        <strain evidence="18">TNR-22</strain>
    </source>
</reference>
<feature type="domain" description="PLD phosphodiesterase" evidence="17">
    <location>
        <begin position="395"/>
        <end position="422"/>
    </location>
</feature>
<comment type="function">
    <text evidence="1">Could be a virulence factor.</text>
</comment>
<evidence type="ECO:0000256" key="2">
    <source>
        <dbReference type="ARBA" id="ARBA00004613"/>
    </source>
</evidence>
<dbReference type="Pfam" id="PF13396">
    <property type="entry name" value="PLDc_N"/>
    <property type="match status" value="1"/>
</dbReference>
<dbReference type="EMBL" id="JAUOZU010000005">
    <property type="protein sequence ID" value="MDO6963500.1"/>
    <property type="molecule type" value="Genomic_DNA"/>
</dbReference>
<keyword evidence="5" id="KW-0444">Lipid biosynthesis</keyword>
<dbReference type="SUPFAM" id="SSF56024">
    <property type="entry name" value="Phospholipase D/nuclease"/>
    <property type="match status" value="2"/>
</dbReference>
<evidence type="ECO:0000256" key="9">
    <source>
        <dbReference type="ARBA" id="ARBA00022737"/>
    </source>
</evidence>
<keyword evidence="19" id="KW-1185">Reference proteome</keyword>
<comment type="caution">
    <text evidence="18">The sequence shown here is derived from an EMBL/GenBank/DDBJ whole genome shotgun (WGS) entry which is preliminary data.</text>
</comment>
<evidence type="ECO:0000256" key="15">
    <source>
        <dbReference type="NCBIfam" id="TIGR04265"/>
    </source>
</evidence>
<dbReference type="InterPro" id="IPR022924">
    <property type="entry name" value="Cardiolipin_synthase"/>
</dbReference>
<evidence type="ECO:0000256" key="1">
    <source>
        <dbReference type="ARBA" id="ARBA00003145"/>
    </source>
</evidence>
<name>A0ABT8YIK1_9HYPH</name>
<gene>
    <name evidence="18" type="primary">cls</name>
    <name evidence="18" type="ORF">Q4481_06000</name>
</gene>
<dbReference type="Pfam" id="PF13091">
    <property type="entry name" value="PLDc_2"/>
    <property type="match status" value="2"/>
</dbReference>
<keyword evidence="13" id="KW-0594">Phospholipid biosynthesis</keyword>
<dbReference type="InterPro" id="IPR001736">
    <property type="entry name" value="PLipase_D/transphosphatidylase"/>
</dbReference>
<dbReference type="RefSeq" id="WP_304375406.1">
    <property type="nucleotide sequence ID" value="NZ_JAUOZU010000005.1"/>
</dbReference>
<evidence type="ECO:0000313" key="19">
    <source>
        <dbReference type="Proteomes" id="UP001174932"/>
    </source>
</evidence>
<evidence type="ECO:0000256" key="4">
    <source>
        <dbReference type="ARBA" id="ARBA00022475"/>
    </source>
</evidence>
<keyword evidence="11" id="KW-0443">Lipid metabolism</keyword>
<dbReference type="PANTHER" id="PTHR21248">
    <property type="entry name" value="CARDIOLIPIN SYNTHASE"/>
    <property type="match status" value="1"/>
</dbReference>
<evidence type="ECO:0000256" key="13">
    <source>
        <dbReference type="ARBA" id="ARBA00023209"/>
    </source>
</evidence>
<dbReference type="PANTHER" id="PTHR21248:SF22">
    <property type="entry name" value="PHOSPHOLIPASE D"/>
    <property type="match status" value="1"/>
</dbReference>
<evidence type="ECO:0000256" key="3">
    <source>
        <dbReference type="ARBA" id="ARBA00004651"/>
    </source>
</evidence>
<evidence type="ECO:0000256" key="10">
    <source>
        <dbReference type="ARBA" id="ARBA00022989"/>
    </source>
</evidence>
<dbReference type="NCBIfam" id="TIGR04265">
    <property type="entry name" value="bac_cardiolipin"/>
    <property type="match status" value="1"/>
</dbReference>
<comment type="subcellular location">
    <subcellularLocation>
        <location evidence="3">Cell membrane</location>
        <topology evidence="3">Multi-pass membrane protein</topology>
    </subcellularLocation>
    <subcellularLocation>
        <location evidence="2">Secreted</location>
    </subcellularLocation>
</comment>
<dbReference type="InterPro" id="IPR027379">
    <property type="entry name" value="CLS_N"/>
</dbReference>
<keyword evidence="14" id="KW-1208">Phospholipid metabolism</keyword>
<evidence type="ECO:0000256" key="6">
    <source>
        <dbReference type="ARBA" id="ARBA00022525"/>
    </source>
</evidence>
<keyword evidence="7" id="KW-0808">Transferase</keyword>
<dbReference type="EC" id="2.7.8.-" evidence="15"/>
<proteinExistence type="predicted"/>
<keyword evidence="4" id="KW-1003">Cell membrane</keyword>
<feature type="transmembrane region" description="Helical" evidence="16">
    <location>
        <begin position="38"/>
        <end position="59"/>
    </location>
</feature>
<evidence type="ECO:0000256" key="12">
    <source>
        <dbReference type="ARBA" id="ARBA00023136"/>
    </source>
</evidence>
<evidence type="ECO:0000256" key="11">
    <source>
        <dbReference type="ARBA" id="ARBA00023098"/>
    </source>
</evidence>
<evidence type="ECO:0000256" key="5">
    <source>
        <dbReference type="ARBA" id="ARBA00022516"/>
    </source>
</evidence>
<keyword evidence="6" id="KW-0964">Secreted</keyword>
<accession>A0ABT8YIK1</accession>
<dbReference type="SMART" id="SM00155">
    <property type="entry name" value="PLDc"/>
    <property type="match status" value="2"/>
</dbReference>
<evidence type="ECO:0000259" key="17">
    <source>
        <dbReference type="PROSITE" id="PS50035"/>
    </source>
</evidence>
<evidence type="ECO:0000313" key="18">
    <source>
        <dbReference type="EMBL" id="MDO6963500.1"/>
    </source>
</evidence>
<keyword evidence="9" id="KW-0677">Repeat</keyword>
<dbReference type="Proteomes" id="UP001174932">
    <property type="component" value="Unassembled WGS sequence"/>
</dbReference>
<feature type="domain" description="PLD phosphodiesterase" evidence="17">
    <location>
        <begin position="220"/>
        <end position="247"/>
    </location>
</feature>
<keyword evidence="8 16" id="KW-0812">Transmembrane</keyword>
<protein>
    <recommendedName>
        <fullName evidence="15">Cardiolipin synthase</fullName>
        <ecNumber evidence="15">2.7.8.-</ecNumber>
    </recommendedName>
</protein>
<dbReference type="InterPro" id="IPR025202">
    <property type="entry name" value="PLD-like_dom"/>
</dbReference>
<evidence type="ECO:0000256" key="7">
    <source>
        <dbReference type="ARBA" id="ARBA00022679"/>
    </source>
</evidence>
<dbReference type="PROSITE" id="PS50035">
    <property type="entry name" value="PLD"/>
    <property type="match status" value="2"/>
</dbReference>
<sequence>MSDFLSTYWPHFLTAISLVLGTVAAIHATMTKRNVRSAAGWVGVIMLSPIVGALIYAIAGVNRMWRETKIARRSARYKALERVLSQYAVDAEVFTEKTEGRLKALKTVGDKVSHHPVTSGNQIVMFESGDATYDAMCAEIAAAKHGILLETYIFDRDPIGLRVADCLIAARKRGVAVRVLVDAVGARYSTPSILGYLKDGGVEVDAFNGKVIFGLRLPYSNLRTHRKILVVDGHVAFVGGMNIRAGFTGPKAARDTHFRVRGPVVADLFAVAADDWAYETGQGFEGPEWRLTVDHAEPGEGLLLRAVVSGPDRHLETNQKIMMGAFSVAERSIRIMSPYFLPDSDLASALATAARRGVEVDIIVPEKNNLALVSHAMNAQFEPLIRDGCRIWRATGPFDHSKLLVVDDAWAYIGSSNLDSRSLRLNFEIDLEIYDRDFARLVGDRIERSHAEARLVTLASLRSRPFLYRLFDRVLWLASPYL</sequence>